<dbReference type="PANTHER" id="PTHR45639:SF4">
    <property type="entry name" value="HSC70CB, ISOFORM G"/>
    <property type="match status" value="1"/>
</dbReference>
<organism evidence="3 4">
    <name type="scientific">Rubus argutus</name>
    <name type="common">Southern blackberry</name>
    <dbReference type="NCBI Taxonomy" id="59490"/>
    <lineage>
        <taxon>Eukaryota</taxon>
        <taxon>Viridiplantae</taxon>
        <taxon>Streptophyta</taxon>
        <taxon>Embryophyta</taxon>
        <taxon>Tracheophyta</taxon>
        <taxon>Spermatophyta</taxon>
        <taxon>Magnoliopsida</taxon>
        <taxon>eudicotyledons</taxon>
        <taxon>Gunneridae</taxon>
        <taxon>Pentapetalae</taxon>
        <taxon>rosids</taxon>
        <taxon>fabids</taxon>
        <taxon>Rosales</taxon>
        <taxon>Rosaceae</taxon>
        <taxon>Rosoideae</taxon>
        <taxon>Rosoideae incertae sedis</taxon>
        <taxon>Rubus</taxon>
    </lineage>
</organism>
<sequence>MSMVGFDVGNESCIVAVSRGSSIDIALNDESEDQTRKQFFVSEMSSDSLCTFSIDDLGELQAVPTKISTYAIGTFESTTGGQVKLKTKTRLNLYGIVSVESATLFRRNSSACV</sequence>
<evidence type="ECO:0000256" key="2">
    <source>
        <dbReference type="ARBA" id="ARBA00022840"/>
    </source>
</evidence>
<dbReference type="Gene3D" id="2.60.34.10">
    <property type="entry name" value="Substrate Binding Domain Of DNAk, Chain A, domain 1"/>
    <property type="match status" value="1"/>
</dbReference>
<dbReference type="GO" id="GO:0005524">
    <property type="term" value="F:ATP binding"/>
    <property type="evidence" value="ECO:0007669"/>
    <property type="project" value="UniProtKB-KW"/>
</dbReference>
<dbReference type="InterPro" id="IPR013126">
    <property type="entry name" value="Hsp_70_fam"/>
</dbReference>
<dbReference type="GO" id="GO:0005829">
    <property type="term" value="C:cytosol"/>
    <property type="evidence" value="ECO:0007669"/>
    <property type="project" value="TreeGrafter"/>
</dbReference>
<evidence type="ECO:0000256" key="1">
    <source>
        <dbReference type="ARBA" id="ARBA00022741"/>
    </source>
</evidence>
<evidence type="ECO:0000313" key="4">
    <source>
        <dbReference type="Proteomes" id="UP001457282"/>
    </source>
</evidence>
<evidence type="ECO:0000313" key="3">
    <source>
        <dbReference type="EMBL" id="KAK9927952.1"/>
    </source>
</evidence>
<reference evidence="3 4" key="1">
    <citation type="journal article" date="2023" name="G3 (Bethesda)">
        <title>A chromosome-length genome assembly and annotation of blackberry (Rubus argutus, cv. 'Hillquist').</title>
        <authorList>
            <person name="Bruna T."/>
            <person name="Aryal R."/>
            <person name="Dudchenko O."/>
            <person name="Sargent D.J."/>
            <person name="Mead D."/>
            <person name="Buti M."/>
            <person name="Cavallini A."/>
            <person name="Hytonen T."/>
            <person name="Andres J."/>
            <person name="Pham M."/>
            <person name="Weisz D."/>
            <person name="Mascagni F."/>
            <person name="Usai G."/>
            <person name="Natali L."/>
            <person name="Bassil N."/>
            <person name="Fernandez G.E."/>
            <person name="Lomsadze A."/>
            <person name="Armour M."/>
            <person name="Olukolu B."/>
            <person name="Poorten T."/>
            <person name="Britton C."/>
            <person name="Davik J."/>
            <person name="Ashrafi H."/>
            <person name="Aiden E.L."/>
            <person name="Borodovsky M."/>
            <person name="Worthington M."/>
        </authorList>
    </citation>
    <scope>NUCLEOTIDE SEQUENCE [LARGE SCALE GENOMIC DNA]</scope>
    <source>
        <strain evidence="3">PI 553951</strain>
    </source>
</reference>
<dbReference type="Proteomes" id="UP001457282">
    <property type="component" value="Unassembled WGS sequence"/>
</dbReference>
<dbReference type="AlphaFoldDB" id="A0AAW1WTK4"/>
<keyword evidence="1" id="KW-0547">Nucleotide-binding</keyword>
<dbReference type="GO" id="GO:0140662">
    <property type="term" value="F:ATP-dependent protein folding chaperone"/>
    <property type="evidence" value="ECO:0007669"/>
    <property type="project" value="InterPro"/>
</dbReference>
<proteinExistence type="predicted"/>
<keyword evidence="4" id="KW-1185">Reference proteome</keyword>
<gene>
    <name evidence="3" type="ORF">M0R45_025111</name>
</gene>
<name>A0AAW1WTK4_RUBAR</name>
<dbReference type="PANTHER" id="PTHR45639">
    <property type="entry name" value="HSC70CB, ISOFORM G-RELATED"/>
    <property type="match status" value="1"/>
</dbReference>
<dbReference type="InterPro" id="IPR029047">
    <property type="entry name" value="HSP70_peptide-bd_sf"/>
</dbReference>
<protein>
    <submittedName>
        <fullName evidence="3">Uncharacterized protein</fullName>
    </submittedName>
</protein>
<keyword evidence="2" id="KW-0067">ATP-binding</keyword>
<accession>A0AAW1WTK4</accession>
<comment type="caution">
    <text evidence="3">The sequence shown here is derived from an EMBL/GenBank/DDBJ whole genome shotgun (WGS) entry which is preliminary data.</text>
</comment>
<dbReference type="EMBL" id="JBEDUW010000005">
    <property type="protein sequence ID" value="KAK9927952.1"/>
    <property type="molecule type" value="Genomic_DNA"/>
</dbReference>
<dbReference type="GO" id="GO:0005634">
    <property type="term" value="C:nucleus"/>
    <property type="evidence" value="ECO:0007669"/>
    <property type="project" value="TreeGrafter"/>
</dbReference>